<reference evidence="2 3" key="1">
    <citation type="submission" date="2014-04" db="EMBL/GenBank/DDBJ databases">
        <authorList>
            <consortium name="DOE Joint Genome Institute"/>
            <person name="Kuo A."/>
            <person name="Kohler A."/>
            <person name="Nagy L.G."/>
            <person name="Floudas D."/>
            <person name="Copeland A."/>
            <person name="Barry K.W."/>
            <person name="Cichocki N."/>
            <person name="Veneault-Fourrey C."/>
            <person name="LaButti K."/>
            <person name="Lindquist E.A."/>
            <person name="Lipzen A."/>
            <person name="Lundell T."/>
            <person name="Morin E."/>
            <person name="Murat C."/>
            <person name="Sun H."/>
            <person name="Tunlid A."/>
            <person name="Henrissat B."/>
            <person name="Grigoriev I.V."/>
            <person name="Hibbett D.S."/>
            <person name="Martin F."/>
            <person name="Nordberg H.P."/>
            <person name="Cantor M.N."/>
            <person name="Hua S.X."/>
        </authorList>
    </citation>
    <scope>NUCLEOTIDE SEQUENCE [LARGE SCALE GENOMIC DNA]</scope>
    <source>
        <strain evidence="2 3">LaAM-08-1</strain>
    </source>
</reference>
<accession>A0A0C9XDA1</accession>
<reference evidence="3" key="2">
    <citation type="submission" date="2015-01" db="EMBL/GenBank/DDBJ databases">
        <title>Evolutionary Origins and Diversification of the Mycorrhizal Mutualists.</title>
        <authorList>
            <consortium name="DOE Joint Genome Institute"/>
            <consortium name="Mycorrhizal Genomics Consortium"/>
            <person name="Kohler A."/>
            <person name="Kuo A."/>
            <person name="Nagy L.G."/>
            <person name="Floudas D."/>
            <person name="Copeland A."/>
            <person name="Barry K.W."/>
            <person name="Cichocki N."/>
            <person name="Veneault-Fourrey C."/>
            <person name="LaButti K."/>
            <person name="Lindquist E.A."/>
            <person name="Lipzen A."/>
            <person name="Lundell T."/>
            <person name="Morin E."/>
            <person name="Murat C."/>
            <person name="Riley R."/>
            <person name="Ohm R."/>
            <person name="Sun H."/>
            <person name="Tunlid A."/>
            <person name="Henrissat B."/>
            <person name="Grigoriev I.V."/>
            <person name="Hibbett D.S."/>
            <person name="Martin F."/>
        </authorList>
    </citation>
    <scope>NUCLEOTIDE SEQUENCE [LARGE SCALE GENOMIC DNA]</scope>
    <source>
        <strain evidence="3">LaAM-08-1</strain>
    </source>
</reference>
<dbReference type="OrthoDB" id="504689at2759"/>
<dbReference type="AlphaFoldDB" id="A0A0C9XDA1"/>
<evidence type="ECO:0000313" key="3">
    <source>
        <dbReference type="Proteomes" id="UP000054477"/>
    </source>
</evidence>
<dbReference type="Proteomes" id="UP000054477">
    <property type="component" value="Unassembled WGS sequence"/>
</dbReference>
<organism evidence="2 3">
    <name type="scientific">Laccaria amethystina LaAM-08-1</name>
    <dbReference type="NCBI Taxonomy" id="1095629"/>
    <lineage>
        <taxon>Eukaryota</taxon>
        <taxon>Fungi</taxon>
        <taxon>Dikarya</taxon>
        <taxon>Basidiomycota</taxon>
        <taxon>Agaricomycotina</taxon>
        <taxon>Agaricomycetes</taxon>
        <taxon>Agaricomycetidae</taxon>
        <taxon>Agaricales</taxon>
        <taxon>Agaricineae</taxon>
        <taxon>Hydnangiaceae</taxon>
        <taxon>Laccaria</taxon>
    </lineage>
</organism>
<feature type="compositionally biased region" description="Polar residues" evidence="1">
    <location>
        <begin position="27"/>
        <end position="39"/>
    </location>
</feature>
<name>A0A0C9XDA1_9AGAR</name>
<dbReference type="EMBL" id="KN838646">
    <property type="protein sequence ID" value="KIJ99488.1"/>
    <property type="molecule type" value="Genomic_DNA"/>
</dbReference>
<dbReference type="InterPro" id="IPR029039">
    <property type="entry name" value="Flavoprotein-like_sf"/>
</dbReference>
<dbReference type="Gene3D" id="3.40.50.360">
    <property type="match status" value="1"/>
</dbReference>
<proteinExistence type="predicted"/>
<feature type="region of interest" description="Disordered" evidence="1">
    <location>
        <begin position="20"/>
        <end position="39"/>
    </location>
</feature>
<keyword evidence="3" id="KW-1185">Reference proteome</keyword>
<evidence type="ECO:0000313" key="2">
    <source>
        <dbReference type="EMBL" id="KIJ99488.1"/>
    </source>
</evidence>
<dbReference type="HOGENOM" id="CLU_051402_6_2_1"/>
<sequence>MTEEIPILDPNGYTICPDEVRDGPPWGSQTFAGSDGSHQPSKLELEVAENHGSSFTKIVSRLNRA</sequence>
<dbReference type="STRING" id="1095629.A0A0C9XDA1"/>
<gene>
    <name evidence="2" type="ORF">K443DRAFT_8371</name>
</gene>
<protein>
    <submittedName>
        <fullName evidence="2">Uncharacterized protein</fullName>
    </submittedName>
</protein>
<evidence type="ECO:0000256" key="1">
    <source>
        <dbReference type="SAM" id="MobiDB-lite"/>
    </source>
</evidence>